<evidence type="ECO:0000313" key="4">
    <source>
        <dbReference type="Proteomes" id="UP000753196"/>
    </source>
</evidence>
<evidence type="ECO:0000256" key="1">
    <source>
        <dbReference type="SAM" id="Phobius"/>
    </source>
</evidence>
<evidence type="ECO:0000313" key="3">
    <source>
        <dbReference type="EMBL" id="MBI3631195.1"/>
    </source>
</evidence>
<reference evidence="3" key="1">
    <citation type="submission" date="2020-07" db="EMBL/GenBank/DDBJ databases">
        <title>Huge and variable diversity of episymbiotic CPR bacteria and DPANN archaea in groundwater ecosystems.</title>
        <authorList>
            <person name="He C.Y."/>
            <person name="Keren R."/>
            <person name="Whittaker M."/>
            <person name="Farag I.F."/>
            <person name="Doudna J."/>
            <person name="Cate J.H.D."/>
            <person name="Banfield J.F."/>
        </authorList>
    </citation>
    <scope>NUCLEOTIDE SEQUENCE</scope>
    <source>
        <strain evidence="3">NC_groundwater_973_Pr1_S-0.2um_54_13</strain>
    </source>
</reference>
<comment type="caution">
    <text evidence="3">The sequence shown here is derived from an EMBL/GenBank/DDBJ whole genome shotgun (WGS) entry which is preliminary data.</text>
</comment>
<name>A0A932R2G6_9BACT</name>
<dbReference type="Proteomes" id="UP000753196">
    <property type="component" value="Unassembled WGS sequence"/>
</dbReference>
<dbReference type="AlphaFoldDB" id="A0A932R2G6"/>
<keyword evidence="1" id="KW-0472">Membrane</keyword>
<protein>
    <recommendedName>
        <fullName evidence="2">DUF8128 domain-containing protein</fullName>
    </recommendedName>
</protein>
<feature type="transmembrane region" description="Helical" evidence="1">
    <location>
        <begin position="20"/>
        <end position="42"/>
    </location>
</feature>
<feature type="domain" description="DUF8128" evidence="2">
    <location>
        <begin position="51"/>
        <end position="302"/>
    </location>
</feature>
<keyword evidence="1" id="KW-1133">Transmembrane helix</keyword>
<gene>
    <name evidence="3" type="ORF">HY221_02560</name>
</gene>
<sequence length="452" mass="52596">MIADVVDLSLLRAVLGWFFGLWWLWSVPIVLWLALEIWLVYIRDYYRYVTNQWILLEIKIPREIRKSPKAMEQVFLAVHAIQNSASDYQERYWDGEVPLWFSFEVASFGGEIHFFMYIPKVRRNHLEAALYAQYQDVEITEAAHEPGGDYINRLPPTVEGLYNAGYRIFGNELLLSNIWGNKSVYPIRTYVDFEAVAEEKEVDPVATLLETMARIPPQAYLWCQLLIEPKTGDRTDWHKEGQKEVESIKERTGKRRMFSPQFGEFIMIDRAPGDVELMKAIERKIAKPAFNFVLRYMFISPSDVFSSSFGRRSVLSAMNQYASETVSKFGHNVRAWTLAKIWFAPYVFPKRRARGRTERLYGRYRGRQMYKQDRFMERVFDMHFYDWGFVPAGMTRGRNVMNVEELATVYHLPTNLVLTGPLVKRVEAKKGGPPAGLAIYGEEGEGRELPGV</sequence>
<keyword evidence="1" id="KW-0812">Transmembrane</keyword>
<organism evidence="3 4">
    <name type="scientific">Candidatus Sungiibacteriota bacterium</name>
    <dbReference type="NCBI Taxonomy" id="2750080"/>
    <lineage>
        <taxon>Bacteria</taxon>
        <taxon>Candidatus Sungiibacteriota</taxon>
    </lineage>
</organism>
<dbReference type="EMBL" id="JACQCR010000060">
    <property type="protein sequence ID" value="MBI3631195.1"/>
    <property type="molecule type" value="Genomic_DNA"/>
</dbReference>
<evidence type="ECO:0000259" key="2">
    <source>
        <dbReference type="Pfam" id="PF26449"/>
    </source>
</evidence>
<dbReference type="InterPro" id="IPR058441">
    <property type="entry name" value="DUF8128"/>
</dbReference>
<dbReference type="Pfam" id="PF26449">
    <property type="entry name" value="DUF8128"/>
    <property type="match status" value="1"/>
</dbReference>
<accession>A0A932R2G6</accession>
<proteinExistence type="predicted"/>